<keyword evidence="2" id="KW-1185">Reference proteome</keyword>
<dbReference type="Proteomes" id="UP000789525">
    <property type="component" value="Unassembled WGS sequence"/>
</dbReference>
<evidence type="ECO:0000313" key="2">
    <source>
        <dbReference type="Proteomes" id="UP000789525"/>
    </source>
</evidence>
<proteinExistence type="predicted"/>
<protein>
    <submittedName>
        <fullName evidence="1">2189_t:CDS:1</fullName>
    </submittedName>
</protein>
<dbReference type="EMBL" id="CAJVPT010014099">
    <property type="protein sequence ID" value="CAG8601652.1"/>
    <property type="molecule type" value="Genomic_DNA"/>
</dbReference>
<sequence>ESSEGEPLGEHVVPLNSGTDKSPSRGFPWNMDLNRTSGQKAAKANHGKQKGPRHPTLDDEFFSISEFNREIESAEAKSSSRGKLRGDDDTEDEESVDLFAEMDEEDMMDDDGDVGDGTTSVVDMVEDKRGLLKQIAFSFKVYCLFESSYNFILKDFVLHFSHELIVVTQFGKVQTALQQTWILPYSANMSWFRSKSAPKTPEPQANSYNPPADDYIPDEYDRNRRELFAPSGGQGRGPSPQQSGYRPQQRNKYDTPDDDEEAFRSNVLRKAAPPPSAQAIAREANSVRAMPERYNRSGGPNDAYSRGARDLDQDRANLFAGATVQPRAGGGNRYDERGGGGAGGEDEEEDLESIQTKTKDIKNQSVQSTREALRMMREAEETGKNTLLKLGQQSDDNTSDIKALNRSIFIPAITFDKSKKRAEQDAKMARRYEEEKAERDATNARMMETHNQVAGATSRNNRDGPPGDDDEEIGGGGRFNAQQMAARKAKWAKYQSRDDDEEDDAMENELSNNLDELSLGIGRIKALAHAQGDIVKRQNEQLKQLHTTVDDVDRKLVNSTDRVSESIHPRALDLQIF</sequence>
<accession>A0ACA9MM99</accession>
<evidence type="ECO:0000313" key="1">
    <source>
        <dbReference type="EMBL" id="CAG8601652.1"/>
    </source>
</evidence>
<comment type="caution">
    <text evidence="1">The sequence shown here is derived from an EMBL/GenBank/DDBJ whole genome shotgun (WGS) entry which is preliminary data.</text>
</comment>
<gene>
    <name evidence="1" type="ORF">ACOLOM_LOCUS6701</name>
</gene>
<name>A0ACA9MM99_9GLOM</name>
<reference evidence="1" key="1">
    <citation type="submission" date="2021-06" db="EMBL/GenBank/DDBJ databases">
        <authorList>
            <person name="Kallberg Y."/>
            <person name="Tangrot J."/>
            <person name="Rosling A."/>
        </authorList>
    </citation>
    <scope>NUCLEOTIDE SEQUENCE</scope>
    <source>
        <strain evidence="1">CL356</strain>
    </source>
</reference>
<organism evidence="1 2">
    <name type="scientific">Acaulospora colombiana</name>
    <dbReference type="NCBI Taxonomy" id="27376"/>
    <lineage>
        <taxon>Eukaryota</taxon>
        <taxon>Fungi</taxon>
        <taxon>Fungi incertae sedis</taxon>
        <taxon>Mucoromycota</taxon>
        <taxon>Glomeromycotina</taxon>
        <taxon>Glomeromycetes</taxon>
        <taxon>Diversisporales</taxon>
        <taxon>Acaulosporaceae</taxon>
        <taxon>Acaulospora</taxon>
    </lineage>
</organism>
<feature type="non-terminal residue" evidence="1">
    <location>
        <position position="1"/>
    </location>
</feature>